<name>D3AXD7_HETP5</name>
<dbReference type="GeneID" id="31356299"/>
<evidence type="ECO:0000313" key="2">
    <source>
        <dbReference type="Proteomes" id="UP000001396"/>
    </source>
</evidence>
<gene>
    <name evidence="1" type="ORF">PPL_00768</name>
</gene>
<reference evidence="1 2" key="1">
    <citation type="journal article" date="2011" name="Genome Res.">
        <title>Phylogeny-wide analysis of social amoeba genomes highlights ancient origins for complex intercellular communication.</title>
        <authorList>
            <person name="Heidel A.J."/>
            <person name="Lawal H.M."/>
            <person name="Felder M."/>
            <person name="Schilde C."/>
            <person name="Helps N.R."/>
            <person name="Tunggal B."/>
            <person name="Rivero F."/>
            <person name="John U."/>
            <person name="Schleicher M."/>
            <person name="Eichinger L."/>
            <person name="Platzer M."/>
            <person name="Noegel A.A."/>
            <person name="Schaap P."/>
            <person name="Gloeckner G."/>
        </authorList>
    </citation>
    <scope>NUCLEOTIDE SEQUENCE [LARGE SCALE GENOMIC DNA]</scope>
    <source>
        <strain evidence="2">ATCC 26659 / Pp 5 / PN500</strain>
    </source>
</reference>
<dbReference type="InParanoid" id="D3AXD7"/>
<protein>
    <submittedName>
        <fullName evidence="1">Uncharacterized protein</fullName>
    </submittedName>
</protein>
<evidence type="ECO:0000313" key="1">
    <source>
        <dbReference type="EMBL" id="EFA86206.1"/>
    </source>
</evidence>
<sequence>MTPTPYRISVLTDTFQVNSFIDNIVSGTFNIDVNAKVDESSSLNFNSKLITLLSKFEYRDKPLKAGYLLYHYSDEETTFYSRDMWTAIDSYSIHGLVHHFTGGGSRCSHIENNSKISFEYQSWYNYKYQPTLEEFIDIVCNHDFNLHADSIIIYFNEDGYITDHPIKVCNDQISNFENTHELIDP</sequence>
<dbReference type="RefSeq" id="XP_020438311.1">
    <property type="nucleotide sequence ID" value="XM_020571788.1"/>
</dbReference>
<accession>D3AXD7</accession>
<dbReference type="Proteomes" id="UP000001396">
    <property type="component" value="Unassembled WGS sequence"/>
</dbReference>
<comment type="caution">
    <text evidence="1">The sequence shown here is derived from an EMBL/GenBank/DDBJ whole genome shotgun (WGS) entry which is preliminary data.</text>
</comment>
<keyword evidence="2" id="KW-1185">Reference proteome</keyword>
<dbReference type="AlphaFoldDB" id="D3AXD7"/>
<organism evidence="1 2">
    <name type="scientific">Heterostelium pallidum (strain ATCC 26659 / Pp 5 / PN500)</name>
    <name type="common">Cellular slime mold</name>
    <name type="synonym">Polysphondylium pallidum</name>
    <dbReference type="NCBI Taxonomy" id="670386"/>
    <lineage>
        <taxon>Eukaryota</taxon>
        <taxon>Amoebozoa</taxon>
        <taxon>Evosea</taxon>
        <taxon>Eumycetozoa</taxon>
        <taxon>Dictyostelia</taxon>
        <taxon>Acytosteliales</taxon>
        <taxon>Acytosteliaceae</taxon>
        <taxon>Heterostelium</taxon>
    </lineage>
</organism>
<dbReference type="EMBL" id="ADBJ01000003">
    <property type="protein sequence ID" value="EFA86206.1"/>
    <property type="molecule type" value="Genomic_DNA"/>
</dbReference>
<proteinExistence type="predicted"/>